<protein>
    <submittedName>
        <fullName evidence="2">Uncharacterized protein</fullName>
    </submittedName>
</protein>
<dbReference type="RefSeq" id="WP_126674920.1">
    <property type="nucleotide sequence ID" value="NZ_RYZR01000007.1"/>
</dbReference>
<evidence type="ECO:0000256" key="1">
    <source>
        <dbReference type="SAM" id="Phobius"/>
    </source>
</evidence>
<evidence type="ECO:0000313" key="3">
    <source>
        <dbReference type="Proteomes" id="UP000267077"/>
    </source>
</evidence>
<dbReference type="OrthoDB" id="5954762at2"/>
<keyword evidence="1" id="KW-0472">Membrane</keyword>
<accession>A0A3S0PX77</accession>
<keyword evidence="1" id="KW-1133">Transmembrane helix</keyword>
<evidence type="ECO:0000313" key="2">
    <source>
        <dbReference type="EMBL" id="RUL62478.1"/>
    </source>
</evidence>
<dbReference type="EMBL" id="RYZR01000007">
    <property type="protein sequence ID" value="RUL62478.1"/>
    <property type="molecule type" value="Genomic_DNA"/>
</dbReference>
<sequence>MDKGTVVPVLLFLCVTYGVTYVIKLLVDARMRIKMLQASESKELIESVIRGDDHRGRMSSLRWGLLLLLGGLGFAIIQWAGWTDITPGALAVLLVAFGLSNLIYFFAARRITP</sequence>
<feature type="transmembrane region" description="Helical" evidence="1">
    <location>
        <begin position="6"/>
        <end position="27"/>
    </location>
</feature>
<keyword evidence="3" id="KW-1185">Reference proteome</keyword>
<gene>
    <name evidence="2" type="ORF">EKH79_16555</name>
</gene>
<dbReference type="AlphaFoldDB" id="A0A3S0PX77"/>
<reference evidence="2 3" key="1">
    <citation type="submission" date="2018-12" db="EMBL/GenBank/DDBJ databases">
        <title>Dyella dinghuensis sp. nov. DHOA06 and Dyella choica sp. nov. 4M-K27, isolated from forest soil.</title>
        <authorList>
            <person name="Qiu L.-H."/>
            <person name="Gao Z.-H."/>
        </authorList>
    </citation>
    <scope>NUCLEOTIDE SEQUENCE [LARGE SCALE GENOMIC DNA]</scope>
    <source>
        <strain evidence="2 3">DHOA06</strain>
    </source>
</reference>
<feature type="transmembrane region" description="Helical" evidence="1">
    <location>
        <begin position="63"/>
        <end position="82"/>
    </location>
</feature>
<name>A0A3S0PX77_9GAMM</name>
<proteinExistence type="predicted"/>
<feature type="transmembrane region" description="Helical" evidence="1">
    <location>
        <begin position="88"/>
        <end position="107"/>
    </location>
</feature>
<comment type="caution">
    <text evidence="2">The sequence shown here is derived from an EMBL/GenBank/DDBJ whole genome shotgun (WGS) entry which is preliminary data.</text>
</comment>
<organism evidence="2 3">
    <name type="scientific">Dyella dinghuensis</name>
    <dbReference type="NCBI Taxonomy" id="1920169"/>
    <lineage>
        <taxon>Bacteria</taxon>
        <taxon>Pseudomonadati</taxon>
        <taxon>Pseudomonadota</taxon>
        <taxon>Gammaproteobacteria</taxon>
        <taxon>Lysobacterales</taxon>
        <taxon>Rhodanobacteraceae</taxon>
        <taxon>Dyella</taxon>
    </lineage>
</organism>
<dbReference type="Proteomes" id="UP000267077">
    <property type="component" value="Unassembled WGS sequence"/>
</dbReference>
<keyword evidence="1" id="KW-0812">Transmembrane</keyword>